<reference evidence="2" key="1">
    <citation type="submission" date="2020-12" db="EMBL/GenBank/DDBJ databases">
        <title>Metabolic potential, ecology and presence of endohyphal bacteria is reflected in genomic diversity of Mucoromycotina.</title>
        <authorList>
            <person name="Muszewska A."/>
            <person name="Okrasinska A."/>
            <person name="Steczkiewicz K."/>
            <person name="Drgas O."/>
            <person name="Orlowska M."/>
            <person name="Perlinska-Lenart U."/>
            <person name="Aleksandrzak-Piekarczyk T."/>
            <person name="Szatraj K."/>
            <person name="Zielenkiewicz U."/>
            <person name="Pilsyk S."/>
            <person name="Malc E."/>
            <person name="Mieczkowski P."/>
            <person name="Kruszewska J.S."/>
            <person name="Biernat P."/>
            <person name="Pawlowska J."/>
        </authorList>
    </citation>
    <scope>NUCLEOTIDE SEQUENCE</scope>
    <source>
        <strain evidence="2">WA0000067209</strain>
    </source>
</reference>
<accession>A0A8H7PWI0</accession>
<organism evidence="2 3">
    <name type="scientific">Mortierella isabellina</name>
    <name type="common">Filamentous fungus</name>
    <name type="synonym">Umbelopsis isabellina</name>
    <dbReference type="NCBI Taxonomy" id="91625"/>
    <lineage>
        <taxon>Eukaryota</taxon>
        <taxon>Fungi</taxon>
        <taxon>Fungi incertae sedis</taxon>
        <taxon>Mucoromycota</taxon>
        <taxon>Mucoromycotina</taxon>
        <taxon>Umbelopsidomycetes</taxon>
        <taxon>Umbelopsidales</taxon>
        <taxon>Umbelopsidaceae</taxon>
        <taxon>Umbelopsis</taxon>
    </lineage>
</organism>
<keyword evidence="3" id="KW-1185">Reference proteome</keyword>
<feature type="compositionally biased region" description="Acidic residues" evidence="1">
    <location>
        <begin position="72"/>
        <end position="87"/>
    </location>
</feature>
<gene>
    <name evidence="2" type="ORF">INT43_008705</name>
</gene>
<proteinExistence type="predicted"/>
<evidence type="ECO:0000313" key="2">
    <source>
        <dbReference type="EMBL" id="KAG2181123.1"/>
    </source>
</evidence>
<evidence type="ECO:0000313" key="3">
    <source>
        <dbReference type="Proteomes" id="UP000654370"/>
    </source>
</evidence>
<dbReference type="AlphaFoldDB" id="A0A8H7PWI0"/>
<name>A0A8H7PWI0_MORIS</name>
<dbReference type="OrthoDB" id="10305259at2759"/>
<sequence length="258" mass="29380">MPVQIRPVSTASSDRPPRTLESLQSALNSRLRFLRLLLPPTAPQVRESQAARQRRSYAERISYHSPLNPLADFEDSEDESSSDDSGIEDYVRSLSEESSNGIPTDVHDTDDSELHENDEQFDTSLIHRLYNEDRALWDDDKSLNSVDDHLVQSLLRRQILSEKEVTLYLTADGDYDPKISFVARLLDVTSSGSPRRGIICCNDVLPDELTKSHLFACNIQAIVEELREIVEKVPTPKAQRHHICNYVQGIQRKQVIDR</sequence>
<comment type="caution">
    <text evidence="2">The sequence shown here is derived from an EMBL/GenBank/DDBJ whole genome shotgun (WGS) entry which is preliminary data.</text>
</comment>
<dbReference type="Proteomes" id="UP000654370">
    <property type="component" value="Unassembled WGS sequence"/>
</dbReference>
<evidence type="ECO:0000256" key="1">
    <source>
        <dbReference type="SAM" id="MobiDB-lite"/>
    </source>
</evidence>
<feature type="compositionally biased region" description="Basic and acidic residues" evidence="1">
    <location>
        <begin position="105"/>
        <end position="116"/>
    </location>
</feature>
<feature type="region of interest" description="Disordered" evidence="1">
    <location>
        <begin position="67"/>
        <end position="116"/>
    </location>
</feature>
<protein>
    <submittedName>
        <fullName evidence="2">Uncharacterized protein</fullName>
    </submittedName>
</protein>
<dbReference type="EMBL" id="JAEPQZ010000005">
    <property type="protein sequence ID" value="KAG2181123.1"/>
    <property type="molecule type" value="Genomic_DNA"/>
</dbReference>